<feature type="transmembrane region" description="Helical" evidence="8">
    <location>
        <begin position="171"/>
        <end position="194"/>
    </location>
</feature>
<evidence type="ECO:0000256" key="6">
    <source>
        <dbReference type="ARBA" id="ARBA00023136"/>
    </source>
</evidence>
<evidence type="ECO:0000256" key="8">
    <source>
        <dbReference type="HAMAP-Rule" id="MF_01148"/>
    </source>
</evidence>
<keyword evidence="2 8" id="KW-1003">Cell membrane</keyword>
<gene>
    <name evidence="8" type="primary">lnt</name>
    <name evidence="10" type="ORF">GA0074694_4748</name>
</gene>
<dbReference type="GO" id="GO:0005886">
    <property type="term" value="C:plasma membrane"/>
    <property type="evidence" value="ECO:0007669"/>
    <property type="project" value="UniProtKB-SubCell"/>
</dbReference>
<name>A0A1C6SCK6_9ACTN</name>
<dbReference type="Pfam" id="PF00795">
    <property type="entry name" value="CN_hydrolase"/>
    <property type="match status" value="1"/>
</dbReference>
<feature type="transmembrane region" description="Helical" evidence="8">
    <location>
        <begin position="70"/>
        <end position="90"/>
    </location>
</feature>
<dbReference type="Proteomes" id="UP000198906">
    <property type="component" value="Unassembled WGS sequence"/>
</dbReference>
<comment type="function">
    <text evidence="8">Catalyzes the phospholipid dependent N-acylation of the N-terminal cysteine of apolipoprotein, the last step in lipoprotein maturation.</text>
</comment>
<evidence type="ECO:0000256" key="3">
    <source>
        <dbReference type="ARBA" id="ARBA00022679"/>
    </source>
</evidence>
<dbReference type="EC" id="2.3.1.269" evidence="8"/>
<dbReference type="InterPro" id="IPR004563">
    <property type="entry name" value="Apolipo_AcylTrfase"/>
</dbReference>
<dbReference type="GO" id="GO:0016410">
    <property type="term" value="F:N-acyltransferase activity"/>
    <property type="evidence" value="ECO:0007669"/>
    <property type="project" value="UniProtKB-UniRule"/>
</dbReference>
<keyword evidence="7 8" id="KW-0012">Acyltransferase</keyword>
<dbReference type="PANTHER" id="PTHR38686:SF1">
    <property type="entry name" value="APOLIPOPROTEIN N-ACYLTRANSFERASE"/>
    <property type="match status" value="1"/>
</dbReference>
<dbReference type="NCBIfam" id="TIGR00546">
    <property type="entry name" value="lnt"/>
    <property type="match status" value="1"/>
</dbReference>
<reference evidence="11" key="1">
    <citation type="submission" date="2016-06" db="EMBL/GenBank/DDBJ databases">
        <authorList>
            <person name="Varghese N."/>
        </authorList>
    </citation>
    <scope>NUCLEOTIDE SEQUENCE [LARGE SCALE GENOMIC DNA]</scope>
    <source>
        <strain evidence="11">DSM 46123</strain>
    </source>
</reference>
<dbReference type="HAMAP" id="MF_01148">
    <property type="entry name" value="Lnt"/>
    <property type="match status" value="1"/>
</dbReference>
<dbReference type="UniPathway" id="UPA00666"/>
<proteinExistence type="inferred from homology"/>
<feature type="transmembrane region" description="Helical" evidence="8">
    <location>
        <begin position="46"/>
        <end position="63"/>
    </location>
</feature>
<keyword evidence="10" id="KW-0449">Lipoprotein</keyword>
<evidence type="ECO:0000256" key="4">
    <source>
        <dbReference type="ARBA" id="ARBA00022692"/>
    </source>
</evidence>
<dbReference type="InterPro" id="IPR036526">
    <property type="entry name" value="C-N_Hydrolase_sf"/>
</dbReference>
<feature type="transmembrane region" description="Helical" evidence="8">
    <location>
        <begin position="206"/>
        <end position="227"/>
    </location>
</feature>
<dbReference type="Gene3D" id="3.60.110.10">
    <property type="entry name" value="Carbon-nitrogen hydrolase"/>
    <property type="match status" value="1"/>
</dbReference>
<keyword evidence="11" id="KW-1185">Reference proteome</keyword>
<sequence>MPVTTLNEVRPAAAGTPPSPRPLPLAAAVALAVVAGLALLAAFPPYGWWPLAAVGVAALAAAAHRRRARAGAALGFLTGVTLFAPLLAWTNLHTGYLPWVLLSLSQAAYMALLGAATAYVSPLVDRRRALWPVATALLWVGQEALRDRTPFGGFPWGRLAFSQGDSPLLRLAGLGGAPLVTVAVALAGGLLATLSWRSWRRPRPHTVAPAVGLAAVVAAALAVPVGVRGGGEQVTVAIVQGNVPRLGLDFNAQRQAVLDNHVEATLGLARQVTAGQARRPDLVVWPENSSDIDPLRDTTAGARISRAADTIGAPILVGAVLRGPGEGQVRNAGLLWRPGSGPDTGQLYTKRHPVPFAEYVPMRNLARMVSKQVDRIRADFVPGDTPGVLRTGDAVLGDVICFEVAYDGLVRDTVTGGAELLVVQTNNATFDESEALQQMAMVRLRAVEHGRGALMASTVGVSGFVSPDGRVDGATGFNTGAVVVRQIRLGTGSTPATRMGVWPEVALLVAAGLVLAGAAVRRRRPVPPG</sequence>
<keyword evidence="5 8" id="KW-1133">Transmembrane helix</keyword>
<evidence type="ECO:0000313" key="10">
    <source>
        <dbReference type="EMBL" id="SCL27221.1"/>
    </source>
</evidence>
<dbReference type="AlphaFoldDB" id="A0A1C6SCK6"/>
<dbReference type="PROSITE" id="PS50263">
    <property type="entry name" value="CN_HYDROLASE"/>
    <property type="match status" value="1"/>
</dbReference>
<comment type="similarity">
    <text evidence="8">Belongs to the CN hydrolase family. Apolipoprotein N-acyltransferase subfamily.</text>
</comment>
<evidence type="ECO:0000313" key="11">
    <source>
        <dbReference type="Proteomes" id="UP000198906"/>
    </source>
</evidence>
<dbReference type="STRING" id="47866.GA0074694_4748"/>
<comment type="subcellular location">
    <subcellularLocation>
        <location evidence="1 8">Cell membrane</location>
        <topology evidence="1 8">Multi-pass membrane protein</topology>
    </subcellularLocation>
</comment>
<feature type="transmembrane region" description="Helical" evidence="8">
    <location>
        <begin position="96"/>
        <end position="120"/>
    </location>
</feature>
<dbReference type="InterPro" id="IPR003010">
    <property type="entry name" value="C-N_Hydrolase"/>
</dbReference>
<feature type="domain" description="CN hydrolase" evidence="9">
    <location>
        <begin position="234"/>
        <end position="489"/>
    </location>
</feature>
<evidence type="ECO:0000256" key="7">
    <source>
        <dbReference type="ARBA" id="ARBA00023315"/>
    </source>
</evidence>
<dbReference type="CDD" id="cd07571">
    <property type="entry name" value="ALP_N-acyl_transferase"/>
    <property type="match status" value="1"/>
</dbReference>
<evidence type="ECO:0000256" key="2">
    <source>
        <dbReference type="ARBA" id="ARBA00022475"/>
    </source>
</evidence>
<feature type="transmembrane region" description="Helical" evidence="8">
    <location>
        <begin position="23"/>
        <end position="40"/>
    </location>
</feature>
<keyword evidence="3 8" id="KW-0808">Transferase</keyword>
<protein>
    <recommendedName>
        <fullName evidence="8">Apolipoprotein N-acyltransferase</fullName>
        <shortName evidence="8">ALP N-acyltransferase</shortName>
        <ecNumber evidence="8">2.3.1.269</ecNumber>
    </recommendedName>
</protein>
<dbReference type="EMBL" id="FMHU01000002">
    <property type="protein sequence ID" value="SCL27221.1"/>
    <property type="molecule type" value="Genomic_DNA"/>
</dbReference>
<comment type="catalytic activity">
    <reaction evidence="8">
        <text>N-terminal S-1,2-diacyl-sn-glyceryl-L-cysteinyl-[lipoprotein] + a glycerophospholipid = N-acyl-S-1,2-diacyl-sn-glyceryl-L-cysteinyl-[lipoprotein] + a 2-acyl-sn-glycero-3-phospholipid + H(+)</text>
        <dbReference type="Rhea" id="RHEA:48228"/>
        <dbReference type="Rhea" id="RHEA-COMP:14681"/>
        <dbReference type="Rhea" id="RHEA-COMP:14684"/>
        <dbReference type="ChEBI" id="CHEBI:15378"/>
        <dbReference type="ChEBI" id="CHEBI:136912"/>
        <dbReference type="ChEBI" id="CHEBI:140656"/>
        <dbReference type="ChEBI" id="CHEBI:140657"/>
        <dbReference type="ChEBI" id="CHEBI:140660"/>
        <dbReference type="EC" id="2.3.1.269"/>
    </reaction>
</comment>
<dbReference type="PANTHER" id="PTHR38686">
    <property type="entry name" value="APOLIPOPROTEIN N-ACYLTRANSFERASE"/>
    <property type="match status" value="1"/>
</dbReference>
<evidence type="ECO:0000256" key="1">
    <source>
        <dbReference type="ARBA" id="ARBA00004651"/>
    </source>
</evidence>
<dbReference type="Pfam" id="PF20154">
    <property type="entry name" value="LNT_N"/>
    <property type="match status" value="1"/>
</dbReference>
<evidence type="ECO:0000256" key="5">
    <source>
        <dbReference type="ARBA" id="ARBA00022989"/>
    </source>
</evidence>
<dbReference type="GO" id="GO:0042158">
    <property type="term" value="P:lipoprotein biosynthetic process"/>
    <property type="evidence" value="ECO:0007669"/>
    <property type="project" value="UniProtKB-UniRule"/>
</dbReference>
<feature type="transmembrane region" description="Helical" evidence="8">
    <location>
        <begin position="501"/>
        <end position="520"/>
    </location>
</feature>
<dbReference type="SUPFAM" id="SSF56317">
    <property type="entry name" value="Carbon-nitrogen hydrolase"/>
    <property type="match status" value="1"/>
</dbReference>
<keyword evidence="6 8" id="KW-0472">Membrane</keyword>
<evidence type="ECO:0000259" key="9">
    <source>
        <dbReference type="PROSITE" id="PS50263"/>
    </source>
</evidence>
<keyword evidence="4 8" id="KW-0812">Transmembrane</keyword>
<dbReference type="InterPro" id="IPR045378">
    <property type="entry name" value="LNT_N"/>
</dbReference>
<organism evidence="10 11">
    <name type="scientific">Micromonospora inyonensis</name>
    <dbReference type="NCBI Taxonomy" id="47866"/>
    <lineage>
        <taxon>Bacteria</taxon>
        <taxon>Bacillati</taxon>
        <taxon>Actinomycetota</taxon>
        <taxon>Actinomycetes</taxon>
        <taxon>Micromonosporales</taxon>
        <taxon>Micromonosporaceae</taxon>
        <taxon>Micromonospora</taxon>
    </lineage>
</organism>
<accession>A0A1C6SCK6</accession>
<comment type="pathway">
    <text evidence="8">Protein modification; lipoprotein biosynthesis (N-acyl transfer).</text>
</comment>